<feature type="compositionally biased region" description="Polar residues" evidence="12">
    <location>
        <begin position="424"/>
        <end position="452"/>
    </location>
</feature>
<comment type="subunit">
    <text evidence="1">Monomer.</text>
</comment>
<dbReference type="AlphaFoldDB" id="A0A0V0QKS8"/>
<feature type="binding site" evidence="8 10">
    <location>
        <position position="121"/>
    </location>
    <ligand>
        <name>ATP</name>
        <dbReference type="ChEBI" id="CHEBI:30616"/>
    </ligand>
</feature>
<feature type="cross-link" description="Glycyl lysine isopeptide (Lys-Gly) (interchain with G-Cter in SUMO2)" evidence="9">
    <location>
        <position position="217"/>
    </location>
</feature>
<evidence type="ECO:0000256" key="12">
    <source>
        <dbReference type="SAM" id="MobiDB-lite"/>
    </source>
</evidence>
<evidence type="ECO:0000259" key="13">
    <source>
        <dbReference type="PROSITE" id="PS50011"/>
    </source>
</evidence>
<dbReference type="OMA" id="NTKFHEI"/>
<name>A0A0V0QKS8_PSEPJ</name>
<evidence type="ECO:0000256" key="9">
    <source>
        <dbReference type="PIRSR" id="PIRSR630616-3"/>
    </source>
</evidence>
<dbReference type="InterPro" id="IPR017441">
    <property type="entry name" value="Protein_kinase_ATP_BS"/>
</dbReference>
<dbReference type="InterPro" id="IPR030616">
    <property type="entry name" value="Aur-like"/>
</dbReference>
<keyword evidence="6 8" id="KW-0067">ATP-binding</keyword>
<dbReference type="Pfam" id="PF00069">
    <property type="entry name" value="Pkinase"/>
    <property type="match status" value="1"/>
</dbReference>
<evidence type="ECO:0000313" key="14">
    <source>
        <dbReference type="EMBL" id="KRX02915.1"/>
    </source>
</evidence>
<dbReference type="Proteomes" id="UP000054937">
    <property type="component" value="Unassembled WGS sequence"/>
</dbReference>
<feature type="active site" description="Proton acceptor" evidence="7">
    <location>
        <position position="215"/>
    </location>
</feature>
<accession>A0A0V0QKS8</accession>
<feature type="binding site" evidence="8">
    <location>
        <position position="235"/>
    </location>
    <ligand>
        <name>ATP</name>
        <dbReference type="ChEBI" id="CHEBI:30616"/>
    </ligand>
</feature>
<evidence type="ECO:0000256" key="6">
    <source>
        <dbReference type="ARBA" id="ARBA00022840"/>
    </source>
</evidence>
<evidence type="ECO:0000256" key="10">
    <source>
        <dbReference type="PROSITE-ProRule" id="PRU10141"/>
    </source>
</evidence>
<reference evidence="14 15" key="1">
    <citation type="journal article" date="2015" name="Sci. Rep.">
        <title>Genome of the facultative scuticociliatosis pathogen Pseudocohnilembus persalinus provides insight into its virulence through horizontal gene transfer.</title>
        <authorList>
            <person name="Xiong J."/>
            <person name="Wang G."/>
            <person name="Cheng J."/>
            <person name="Tian M."/>
            <person name="Pan X."/>
            <person name="Warren A."/>
            <person name="Jiang C."/>
            <person name="Yuan D."/>
            <person name="Miao W."/>
        </authorList>
    </citation>
    <scope>NUCLEOTIDE SEQUENCE [LARGE SCALE GENOMIC DNA]</scope>
    <source>
        <strain evidence="14">36N120E</strain>
    </source>
</reference>
<keyword evidence="5 14" id="KW-0418">Kinase</keyword>
<feature type="region of interest" description="Disordered" evidence="12">
    <location>
        <begin position="363"/>
        <end position="478"/>
    </location>
</feature>
<dbReference type="PROSITE" id="PS00108">
    <property type="entry name" value="PROTEIN_KINASE_ST"/>
    <property type="match status" value="1"/>
</dbReference>
<dbReference type="FunFam" id="1.10.510.10:FF:000571">
    <property type="entry name" value="Maternal embryonic leucine zipper kinase"/>
    <property type="match status" value="1"/>
</dbReference>
<evidence type="ECO:0000256" key="1">
    <source>
        <dbReference type="ARBA" id="ARBA00011245"/>
    </source>
</evidence>
<evidence type="ECO:0000256" key="5">
    <source>
        <dbReference type="ARBA" id="ARBA00022777"/>
    </source>
</evidence>
<feature type="compositionally biased region" description="Low complexity" evidence="12">
    <location>
        <begin position="453"/>
        <end position="478"/>
    </location>
</feature>
<protein>
    <submittedName>
        <fullName evidence="14">Protein kinase-like domain</fullName>
    </submittedName>
</protein>
<feature type="binding site" evidence="8">
    <location>
        <begin position="219"/>
        <end position="220"/>
    </location>
    <ligand>
        <name>ATP</name>
        <dbReference type="ChEBI" id="CHEBI:30616"/>
    </ligand>
</feature>
<dbReference type="OrthoDB" id="10252354at2759"/>
<evidence type="ECO:0000256" key="4">
    <source>
        <dbReference type="ARBA" id="ARBA00022741"/>
    </source>
</evidence>
<feature type="domain" description="Protein kinase" evidence="13">
    <location>
        <begin position="92"/>
        <end position="351"/>
    </location>
</feature>
<dbReference type="InterPro" id="IPR008271">
    <property type="entry name" value="Ser/Thr_kinase_AS"/>
</dbReference>
<evidence type="ECO:0000256" key="2">
    <source>
        <dbReference type="ARBA" id="ARBA00022527"/>
    </source>
</evidence>
<evidence type="ECO:0000256" key="8">
    <source>
        <dbReference type="PIRSR" id="PIRSR630616-2"/>
    </source>
</evidence>
<dbReference type="InterPro" id="IPR011009">
    <property type="entry name" value="Kinase-like_dom_sf"/>
</dbReference>
<keyword evidence="4 8" id="KW-0547">Nucleotide-binding</keyword>
<dbReference type="PROSITE" id="PS00107">
    <property type="entry name" value="PROTEIN_KINASE_ATP"/>
    <property type="match status" value="1"/>
</dbReference>
<evidence type="ECO:0000256" key="3">
    <source>
        <dbReference type="ARBA" id="ARBA00022679"/>
    </source>
</evidence>
<comment type="caution">
    <text evidence="14">The sequence shown here is derived from an EMBL/GenBank/DDBJ whole genome shotgun (WGS) entry which is preliminary data.</text>
</comment>
<feature type="compositionally biased region" description="Basic and acidic residues" evidence="12">
    <location>
        <begin position="381"/>
        <end position="395"/>
    </location>
</feature>
<dbReference type="GO" id="GO:0004674">
    <property type="term" value="F:protein serine/threonine kinase activity"/>
    <property type="evidence" value="ECO:0007669"/>
    <property type="project" value="UniProtKB-KW"/>
</dbReference>
<dbReference type="GO" id="GO:0005524">
    <property type="term" value="F:ATP binding"/>
    <property type="evidence" value="ECO:0007669"/>
    <property type="project" value="UniProtKB-UniRule"/>
</dbReference>
<dbReference type="Gene3D" id="1.10.510.10">
    <property type="entry name" value="Transferase(Phosphotransferase) domain 1"/>
    <property type="match status" value="1"/>
</dbReference>
<evidence type="ECO:0000256" key="11">
    <source>
        <dbReference type="RuleBase" id="RU000304"/>
    </source>
</evidence>
<gene>
    <name evidence="14" type="ORF">PPERSA_13169</name>
</gene>
<dbReference type="SMART" id="SM00220">
    <property type="entry name" value="S_TKc"/>
    <property type="match status" value="1"/>
</dbReference>
<dbReference type="PANTHER" id="PTHR24350">
    <property type="entry name" value="SERINE/THREONINE-PROTEIN KINASE IAL-RELATED"/>
    <property type="match status" value="1"/>
</dbReference>
<dbReference type="InParanoid" id="A0A0V0QKS8"/>
<dbReference type="FunFam" id="3.30.200.20:FF:000042">
    <property type="entry name" value="Aurora kinase A"/>
    <property type="match status" value="1"/>
</dbReference>
<dbReference type="InterPro" id="IPR000719">
    <property type="entry name" value="Prot_kinase_dom"/>
</dbReference>
<evidence type="ECO:0000256" key="7">
    <source>
        <dbReference type="PIRSR" id="PIRSR630616-1"/>
    </source>
</evidence>
<keyword evidence="15" id="KW-1185">Reference proteome</keyword>
<keyword evidence="3" id="KW-0808">Transferase</keyword>
<organism evidence="14 15">
    <name type="scientific">Pseudocohnilembus persalinus</name>
    <name type="common">Ciliate</name>
    <dbReference type="NCBI Taxonomy" id="266149"/>
    <lineage>
        <taxon>Eukaryota</taxon>
        <taxon>Sar</taxon>
        <taxon>Alveolata</taxon>
        <taxon>Ciliophora</taxon>
        <taxon>Intramacronucleata</taxon>
        <taxon>Oligohymenophorea</taxon>
        <taxon>Scuticociliatia</taxon>
        <taxon>Philasterida</taxon>
        <taxon>Pseudocohnilembidae</taxon>
        <taxon>Pseudocohnilembus</taxon>
    </lineage>
</organism>
<evidence type="ECO:0000313" key="15">
    <source>
        <dbReference type="Proteomes" id="UP000054937"/>
    </source>
</evidence>
<dbReference type="EMBL" id="LDAU01000150">
    <property type="protein sequence ID" value="KRX02915.1"/>
    <property type="molecule type" value="Genomic_DNA"/>
</dbReference>
<comment type="similarity">
    <text evidence="11">Belongs to the protein kinase superfamily.</text>
</comment>
<keyword evidence="2 11" id="KW-0723">Serine/threonine-protein kinase</keyword>
<proteinExistence type="inferred from homology"/>
<sequence>MWGDYGGDSHALIYQNGNAISEPIKVKLSKRMKDIKKQVIPHFNFPSTCKFRLFDEKGVEIFEDDLEYVQDEAILYASKGTDFDSNSALNEYQILSHLGEGAYGQVKLGLHKMTQEKVAIKVINASHINSVQEVEQVYREAEVMESLEHPYIVKIKRCLFTKTQVLLVMEYMDGGELYKKLEESKQFTEEVAKNYFRQIALAIEYCHNNNLIHRDLKLENILLTGDDQNICKVADFGIAGMATNVDTDNLDLGTLQYMPPEVVSGDLKTPSQAVDIWALGVIAYTMLFGSLPFYSNNNHEVKEKIIRGKFKITNEMRNQVSPEALDLIEQCLELDYQKRIPIGKLVQHQWIKDDTLEKLIQKSNQTRSENEEEGEENSDNQNKEENEEKKEDSVRKVTFSSQQQQQQKGVKIQGLKSLDDSVKSKTSSGPRYAQSTKSSNFSQKIKVSTPNGQTSQSKGTKSSSQQKTTITSKFQQKK</sequence>
<dbReference type="PROSITE" id="PS50011">
    <property type="entry name" value="PROTEIN_KINASE_DOM"/>
    <property type="match status" value="1"/>
</dbReference>
<dbReference type="SUPFAM" id="SSF56112">
    <property type="entry name" value="Protein kinase-like (PK-like)"/>
    <property type="match status" value="1"/>
</dbReference>